<proteinExistence type="predicted"/>
<dbReference type="Proteomes" id="UP000008630">
    <property type="component" value="Chromosome"/>
</dbReference>
<reference key="1">
    <citation type="submission" date="2010-11" db="EMBL/GenBank/DDBJ databases">
        <title>The complete genome of Bacteroides helcogenes P 36-108.</title>
        <authorList>
            <consortium name="US DOE Joint Genome Institute (JGI-PGF)"/>
            <person name="Lucas S."/>
            <person name="Copeland A."/>
            <person name="Lapidus A."/>
            <person name="Bruce D."/>
            <person name="Goodwin L."/>
            <person name="Pitluck S."/>
            <person name="Kyrpides N."/>
            <person name="Mavromatis K."/>
            <person name="Ivanova N."/>
            <person name="Zeytun A."/>
            <person name="Brettin T."/>
            <person name="Detter J.C."/>
            <person name="Tapia R."/>
            <person name="Han C."/>
            <person name="Land M."/>
            <person name="Hauser L."/>
            <person name="Markowitz V."/>
            <person name="Cheng J.-F."/>
            <person name="Hugenholtz P."/>
            <person name="Woyke T."/>
            <person name="Wu D."/>
            <person name="Gronow S."/>
            <person name="Wellnitz S."/>
            <person name="Brambilla E."/>
            <person name="Klenk H.-P."/>
            <person name="Eisen J.A."/>
        </authorList>
    </citation>
    <scope>NUCLEOTIDE SEQUENCE</scope>
    <source>
        <strain>P 36-108</strain>
    </source>
</reference>
<dbReference type="KEGG" id="bhl:Bache_1800"/>
<reference evidence="1 2" key="2">
    <citation type="journal article" date="2011" name="Stand. Genomic Sci.">
        <title>Complete genome sequence of Bacteroides helcogenes type strain (P 36-108).</title>
        <authorList>
            <person name="Pati A."/>
            <person name="Gronow S."/>
            <person name="Zeytun A."/>
            <person name="Lapidus A."/>
            <person name="Nolan M."/>
            <person name="Hammon N."/>
            <person name="Deshpande S."/>
            <person name="Cheng J.F."/>
            <person name="Tapia R."/>
            <person name="Han C."/>
            <person name="Goodwin L."/>
            <person name="Pitluck S."/>
            <person name="Liolios K."/>
            <person name="Pagani I."/>
            <person name="Ivanova N."/>
            <person name="Mavromatis K."/>
            <person name="Chen A."/>
            <person name="Palaniappan K."/>
            <person name="Land M."/>
            <person name="Hauser L."/>
            <person name="Chang Y.J."/>
            <person name="Jeffries C.D."/>
            <person name="Detter J.C."/>
            <person name="Brambilla E."/>
            <person name="Rohde M."/>
            <person name="Goker M."/>
            <person name="Woyke T."/>
            <person name="Bristow J."/>
            <person name="Eisen J.A."/>
            <person name="Markowitz V."/>
            <person name="Hugenholtz P."/>
            <person name="Kyrpides N.C."/>
            <person name="Klenk H.P."/>
            <person name="Lucas S."/>
        </authorList>
    </citation>
    <scope>NUCLEOTIDE SEQUENCE [LARGE SCALE GENOMIC DNA]</scope>
    <source>
        <strain evidence="2">ATCC 35417 / DSM 20613 / JCM 6297 / CCUG 15421 / P 36-108</strain>
    </source>
</reference>
<name>E6SP13_BACT6</name>
<evidence type="ECO:0000313" key="2">
    <source>
        <dbReference type="Proteomes" id="UP000008630"/>
    </source>
</evidence>
<protein>
    <submittedName>
        <fullName evidence="1">Uncharacterized protein</fullName>
    </submittedName>
</protein>
<keyword evidence="2" id="KW-1185">Reference proteome</keyword>
<sequence>MNKIAQKEAKLQSIDERIGITFKKFAEKRTKLTDMRDEFINARINSDKIKPYADQIDFEQKFRRIIQKLEVMRKEWKRFLV</sequence>
<dbReference type="RefSeq" id="WP_013547377.1">
    <property type="nucleotide sequence ID" value="NC_014933.1"/>
</dbReference>
<dbReference type="AlphaFoldDB" id="E6SP13"/>
<dbReference type="EMBL" id="CP002352">
    <property type="protein sequence ID" value="ADV43783.1"/>
    <property type="molecule type" value="Genomic_DNA"/>
</dbReference>
<accession>E6SP13</accession>
<dbReference type="HOGENOM" id="CLU_2566807_0_0_10"/>
<evidence type="ECO:0000313" key="1">
    <source>
        <dbReference type="EMBL" id="ADV43783.1"/>
    </source>
</evidence>
<gene>
    <name evidence="1" type="ordered locus">Bache_1800</name>
</gene>
<dbReference type="PATRIC" id="fig|693979.3.peg.1905"/>
<organism evidence="1 2">
    <name type="scientific">Bacteroides helcogenes (strain ATCC 35417 / DSM 20613 / JCM 6297 / CCUG 15421 / P 36-108)</name>
    <dbReference type="NCBI Taxonomy" id="693979"/>
    <lineage>
        <taxon>Bacteria</taxon>
        <taxon>Pseudomonadati</taxon>
        <taxon>Bacteroidota</taxon>
        <taxon>Bacteroidia</taxon>
        <taxon>Bacteroidales</taxon>
        <taxon>Bacteroidaceae</taxon>
        <taxon>Bacteroides</taxon>
    </lineage>
</organism>